<keyword evidence="3" id="KW-1185">Reference proteome</keyword>
<gene>
    <name evidence="2" type="ORF">EV215_0791</name>
</gene>
<dbReference type="EMBL" id="SOBG01000003">
    <property type="protein sequence ID" value="TDT71418.1"/>
    <property type="molecule type" value="Genomic_DNA"/>
</dbReference>
<accession>A0AA46DZ17</accession>
<dbReference type="Gene3D" id="3.90.226.10">
    <property type="entry name" value="2-enoyl-CoA Hydratase, Chain A, domain 1"/>
    <property type="match status" value="1"/>
</dbReference>
<dbReference type="Pfam" id="PF03572">
    <property type="entry name" value="Peptidase_S41"/>
    <property type="match status" value="1"/>
</dbReference>
<dbReference type="GO" id="GO:0006508">
    <property type="term" value="P:proteolysis"/>
    <property type="evidence" value="ECO:0007669"/>
    <property type="project" value="InterPro"/>
</dbReference>
<sequence>MKKFILILIMFIYFDFSYSLSSYKNDFILFTKILETNYPLLENNISKNEYLKLKNNILNNFQNDYFYLYKSLNIIRHNLKDHNIKINHPTFIENKLLNNNYLNLNIKNINGKIINKTINSNLPFNGEITKINNIDIDTILKNLSIYESSSYSKIFPYSSLEINHNFSLFFKYFYGDFNSYNITYKLNGIERNITLNPKKINIIEYENSISYEEISNDIAYIKFYDYDINNFNKYFEKFKYKKNLIIDIRNNFDNTNITNILSYFIKDTKYFYTDYFLKTKKLYKEHIINNYTFNDIYYKKNNDFYNLKNLFFNNSNKHYIQQNNNKINRNYEKYNGKIYILENTLSENSSIDFSIFLKKYCNAVIIGEDSKKNLKLKSINSNIIYLLPKSKIIISIPYKYVERINNYYLLIPDNIIYDDNTETEFIDNKLNFVLNDILLNNSSN</sequence>
<protein>
    <submittedName>
        <fullName evidence="2">Peptidase S41-like protein</fullName>
    </submittedName>
</protein>
<dbReference type="SUPFAM" id="SSF52096">
    <property type="entry name" value="ClpP/crotonase"/>
    <property type="match status" value="1"/>
</dbReference>
<proteinExistence type="predicted"/>
<dbReference type="RefSeq" id="WP_134112683.1">
    <property type="nucleotide sequence ID" value="NZ_SOBG01000003.1"/>
</dbReference>
<organism evidence="2 3">
    <name type="scientific">Hypnocyclicus thermotrophus</name>
    <dbReference type="NCBI Taxonomy" id="1627895"/>
    <lineage>
        <taxon>Bacteria</taxon>
        <taxon>Fusobacteriati</taxon>
        <taxon>Fusobacteriota</taxon>
        <taxon>Fusobacteriia</taxon>
        <taxon>Fusobacteriales</taxon>
        <taxon>Fusobacteriaceae</taxon>
        <taxon>Hypnocyclicus</taxon>
    </lineage>
</organism>
<reference evidence="2 3" key="1">
    <citation type="submission" date="2019-03" db="EMBL/GenBank/DDBJ databases">
        <title>Genomic Encyclopedia of Type Strains, Phase IV (KMG-IV): sequencing the most valuable type-strain genomes for metagenomic binning, comparative biology and taxonomic classification.</title>
        <authorList>
            <person name="Goeker M."/>
        </authorList>
    </citation>
    <scope>NUCLEOTIDE SEQUENCE [LARGE SCALE GENOMIC DNA]</scope>
    <source>
        <strain evidence="2 3">DSM 100055</strain>
    </source>
</reference>
<dbReference type="InterPro" id="IPR005151">
    <property type="entry name" value="Tail-specific_protease"/>
</dbReference>
<name>A0AA46DZ17_9FUSO</name>
<dbReference type="InterPro" id="IPR029045">
    <property type="entry name" value="ClpP/crotonase-like_dom_sf"/>
</dbReference>
<comment type="caution">
    <text evidence="2">The sequence shown here is derived from an EMBL/GenBank/DDBJ whole genome shotgun (WGS) entry which is preliminary data.</text>
</comment>
<dbReference type="Proteomes" id="UP000294678">
    <property type="component" value="Unassembled WGS sequence"/>
</dbReference>
<dbReference type="AlphaFoldDB" id="A0AA46DZ17"/>
<evidence type="ECO:0000313" key="3">
    <source>
        <dbReference type="Proteomes" id="UP000294678"/>
    </source>
</evidence>
<dbReference type="GO" id="GO:0008236">
    <property type="term" value="F:serine-type peptidase activity"/>
    <property type="evidence" value="ECO:0007669"/>
    <property type="project" value="InterPro"/>
</dbReference>
<evidence type="ECO:0000259" key="1">
    <source>
        <dbReference type="Pfam" id="PF03572"/>
    </source>
</evidence>
<evidence type="ECO:0000313" key="2">
    <source>
        <dbReference type="EMBL" id="TDT71418.1"/>
    </source>
</evidence>
<feature type="domain" description="Tail specific protease" evidence="1">
    <location>
        <begin position="217"/>
        <end position="371"/>
    </location>
</feature>